<dbReference type="STRING" id="487685.SAMN04488696_1165"/>
<dbReference type="RefSeq" id="WP_091934583.1">
    <property type="nucleotide sequence ID" value="NZ_FOUJ01000002.1"/>
</dbReference>
<dbReference type="AlphaFoldDB" id="A0A1I4QRN5"/>
<sequence length="248" mass="27028">MTHTLAIHSSKGGTGKTSIAVNLAVAFAAEGKDTCLIDLDLRGPSLCTMFRPKSRFWINDFLSGKCSLKDTLTDVGGELGTNGQLYLSFSNPDIAEIRDLVSKDRNWQAGALKALMNGKKELAEKDLDVIIFDTSPGVEYESINAVAASDIVVIVHNDTHACTNCTEQLINGVYSLLDKKCAIVDNMHHGNCLDVIEKSRYGAPVLATIPCMCEIATRGKDEILVHTEPEHLFSKSIMAIRDKIEAMQ</sequence>
<accession>A0A1I4QRN5</accession>
<feature type="domain" description="AAA" evidence="1">
    <location>
        <begin position="3"/>
        <end position="176"/>
    </location>
</feature>
<keyword evidence="3" id="KW-1185">Reference proteome</keyword>
<evidence type="ECO:0000313" key="3">
    <source>
        <dbReference type="Proteomes" id="UP000198535"/>
    </source>
</evidence>
<dbReference type="EMBL" id="FOUJ01000002">
    <property type="protein sequence ID" value="SFM42699.1"/>
    <property type="molecule type" value="Genomic_DNA"/>
</dbReference>
<dbReference type="SUPFAM" id="SSF52540">
    <property type="entry name" value="P-loop containing nucleoside triphosphate hydrolases"/>
    <property type="match status" value="1"/>
</dbReference>
<gene>
    <name evidence="2" type="ORF">SAMN04488696_1165</name>
</gene>
<dbReference type="PANTHER" id="PTHR13696">
    <property type="entry name" value="P-LOOP CONTAINING NUCLEOSIDE TRIPHOSPHATE HYDROLASE"/>
    <property type="match status" value="1"/>
</dbReference>
<dbReference type="OrthoDB" id="36110at2157"/>
<dbReference type="InterPro" id="IPR027417">
    <property type="entry name" value="P-loop_NTPase"/>
</dbReference>
<dbReference type="PANTHER" id="PTHR13696:SF99">
    <property type="entry name" value="COBYRINIC ACID AC-DIAMIDE SYNTHASE"/>
    <property type="match status" value="1"/>
</dbReference>
<name>A0A1I4QRN5_9EURY</name>
<reference evidence="3" key="1">
    <citation type="submission" date="2016-10" db="EMBL/GenBank/DDBJ databases">
        <authorList>
            <person name="Varghese N."/>
            <person name="Submissions S."/>
        </authorList>
    </citation>
    <scope>NUCLEOTIDE SEQUENCE [LARGE SCALE GENOMIC DNA]</scope>
    <source>
        <strain evidence="3">Mob M</strain>
    </source>
</reference>
<dbReference type="Pfam" id="PF13614">
    <property type="entry name" value="AAA_31"/>
    <property type="match status" value="1"/>
</dbReference>
<dbReference type="InterPro" id="IPR050678">
    <property type="entry name" value="DNA_Partitioning_ATPase"/>
</dbReference>
<dbReference type="Proteomes" id="UP000198535">
    <property type="component" value="Unassembled WGS sequence"/>
</dbReference>
<evidence type="ECO:0000259" key="1">
    <source>
        <dbReference type="Pfam" id="PF13614"/>
    </source>
</evidence>
<proteinExistence type="predicted"/>
<protein>
    <submittedName>
        <fullName evidence="2">Septum site-determining protein MinD</fullName>
    </submittedName>
</protein>
<evidence type="ECO:0000313" key="2">
    <source>
        <dbReference type="EMBL" id="SFM42699.1"/>
    </source>
</evidence>
<organism evidence="2 3">
    <name type="scientific">Methanolobus profundi</name>
    <dbReference type="NCBI Taxonomy" id="487685"/>
    <lineage>
        <taxon>Archaea</taxon>
        <taxon>Methanobacteriati</taxon>
        <taxon>Methanobacteriota</taxon>
        <taxon>Stenosarchaea group</taxon>
        <taxon>Methanomicrobia</taxon>
        <taxon>Methanosarcinales</taxon>
        <taxon>Methanosarcinaceae</taxon>
        <taxon>Methanolobus</taxon>
    </lineage>
</organism>
<dbReference type="Gene3D" id="3.40.50.300">
    <property type="entry name" value="P-loop containing nucleotide triphosphate hydrolases"/>
    <property type="match status" value="1"/>
</dbReference>
<dbReference type="InterPro" id="IPR025669">
    <property type="entry name" value="AAA_dom"/>
</dbReference>